<name>Q0EWT9_9PROT</name>
<dbReference type="Pfam" id="PF00753">
    <property type="entry name" value="Lactamase_B"/>
    <property type="match status" value="1"/>
</dbReference>
<dbReference type="SUPFAM" id="SSF56281">
    <property type="entry name" value="Metallo-hydrolase/oxidoreductase"/>
    <property type="match status" value="1"/>
</dbReference>
<evidence type="ECO:0000313" key="4">
    <source>
        <dbReference type="Proteomes" id="UP000005297"/>
    </source>
</evidence>
<dbReference type="Gene3D" id="3.60.15.10">
    <property type="entry name" value="Ribonuclease Z/Hydroxyacylglutathione hydrolase-like"/>
    <property type="match status" value="1"/>
</dbReference>
<feature type="domain" description="Metallo-beta-lactamase" evidence="2">
    <location>
        <begin position="35"/>
        <end position="223"/>
    </location>
</feature>
<gene>
    <name evidence="3" type="ORF">SPV1_06159</name>
</gene>
<comment type="similarity">
    <text evidence="1">Belongs to the metallo-beta-lactamase superfamily. Class-B beta-lactamase family.</text>
</comment>
<dbReference type="EMBL" id="AATS01000018">
    <property type="protein sequence ID" value="EAU53700.1"/>
    <property type="molecule type" value="Genomic_DNA"/>
</dbReference>
<dbReference type="OrthoDB" id="5293247at2"/>
<dbReference type="RefSeq" id="WP_009851525.1">
    <property type="nucleotide sequence ID" value="NZ_DS022295.1"/>
</dbReference>
<dbReference type="HOGENOM" id="CLU_030571_0_2_0"/>
<evidence type="ECO:0000256" key="1">
    <source>
        <dbReference type="ARBA" id="ARBA00005250"/>
    </source>
</evidence>
<organism evidence="3 4">
    <name type="scientific">Mariprofundus ferrooxydans PV-1</name>
    <dbReference type="NCBI Taxonomy" id="314345"/>
    <lineage>
        <taxon>Bacteria</taxon>
        <taxon>Pseudomonadati</taxon>
        <taxon>Pseudomonadota</taxon>
        <taxon>Candidatius Mariprofundia</taxon>
        <taxon>Mariprofundales</taxon>
        <taxon>Mariprofundaceae</taxon>
        <taxon>Mariprofundus</taxon>
    </lineage>
</organism>
<dbReference type="GO" id="GO:0017001">
    <property type="term" value="P:antibiotic catabolic process"/>
    <property type="evidence" value="ECO:0007669"/>
    <property type="project" value="UniProtKB-ARBA"/>
</dbReference>
<comment type="caution">
    <text evidence="3">The sequence shown here is derived from an EMBL/GenBank/DDBJ whole genome shotgun (WGS) entry which is preliminary data.</text>
</comment>
<dbReference type="PANTHER" id="PTHR42951:SF4">
    <property type="entry name" value="ACYL-COENZYME A THIOESTERASE MBLAC2"/>
    <property type="match status" value="1"/>
</dbReference>
<dbReference type="eggNOG" id="COG0491">
    <property type="taxonomic scope" value="Bacteria"/>
</dbReference>
<evidence type="ECO:0000313" key="3">
    <source>
        <dbReference type="EMBL" id="EAU53700.1"/>
    </source>
</evidence>
<dbReference type="InterPro" id="IPR001279">
    <property type="entry name" value="Metallo-B-lactamas"/>
</dbReference>
<keyword evidence="4" id="KW-1185">Reference proteome</keyword>
<dbReference type="AlphaFoldDB" id="Q0EWT9"/>
<dbReference type="PANTHER" id="PTHR42951">
    <property type="entry name" value="METALLO-BETA-LACTAMASE DOMAIN-CONTAINING"/>
    <property type="match status" value="1"/>
</dbReference>
<dbReference type="SMART" id="SM00849">
    <property type="entry name" value="Lactamase_B"/>
    <property type="match status" value="1"/>
</dbReference>
<dbReference type="Proteomes" id="UP000005297">
    <property type="component" value="Unassembled WGS sequence"/>
</dbReference>
<sequence length="253" mass="27861">MRATISGGDNGWYDSTGVGGDITLIRELAIKPFYRCNIWHVRGSDRDMLVDSGMGIVSLRKHLPLLNERALIAVASHTHVDHIGCHHEFEHCAVHAAEAAILQQPDRHNTIADVYLTDRMFEGAIPHGFSSASYSVRGVEAAMQLADGDKINLGDRVFEVLHLPGHSPGSIALWEQASGVLFSGDVLYDGPLIDDFYHSVVDDYITSMERLRALPVRIVHAGHFGSFGRARMIELIDEYILGKRAPGCPKVLI</sequence>
<dbReference type="STRING" id="314344.AL013_02605"/>
<dbReference type="CDD" id="cd07712">
    <property type="entry name" value="MBLAC2-like_MBL-fold"/>
    <property type="match status" value="1"/>
</dbReference>
<dbReference type="InterPro" id="IPR036866">
    <property type="entry name" value="RibonucZ/Hydroxyglut_hydro"/>
</dbReference>
<evidence type="ECO:0000259" key="2">
    <source>
        <dbReference type="SMART" id="SM00849"/>
    </source>
</evidence>
<proteinExistence type="inferred from homology"/>
<dbReference type="InterPro" id="IPR050855">
    <property type="entry name" value="NDM-1-like"/>
</dbReference>
<protein>
    <recommendedName>
        <fullName evidence="2">Metallo-beta-lactamase domain-containing protein</fullName>
    </recommendedName>
</protein>
<dbReference type="InParanoid" id="Q0EWT9"/>
<reference evidence="3 4" key="1">
    <citation type="submission" date="2006-09" db="EMBL/GenBank/DDBJ databases">
        <authorList>
            <person name="Emerson D."/>
            <person name="Ferriera S."/>
            <person name="Johnson J."/>
            <person name="Kravitz S."/>
            <person name="Halpern A."/>
            <person name="Remington K."/>
            <person name="Beeson K."/>
            <person name="Tran B."/>
            <person name="Rogers Y.-H."/>
            <person name="Friedman R."/>
            <person name="Venter J.C."/>
        </authorList>
    </citation>
    <scope>NUCLEOTIDE SEQUENCE [LARGE SCALE GENOMIC DNA]</scope>
    <source>
        <strain evidence="3 4">PV-1</strain>
    </source>
</reference>
<accession>Q0EWT9</accession>